<keyword evidence="1" id="KW-1133">Transmembrane helix</keyword>
<dbReference type="EMBL" id="CP003345">
    <property type="protein sequence ID" value="AFM02628.1"/>
    <property type="molecule type" value="Genomic_DNA"/>
</dbReference>
<reference evidence="3" key="1">
    <citation type="submission" date="2012-06" db="EMBL/GenBank/DDBJ databases">
        <title>The complete genome of Flexibacter litoralis DSM 6794.</title>
        <authorList>
            <person name="Lucas S."/>
            <person name="Copeland A."/>
            <person name="Lapidus A."/>
            <person name="Glavina del Rio T."/>
            <person name="Dalin E."/>
            <person name="Tice H."/>
            <person name="Bruce D."/>
            <person name="Goodwin L."/>
            <person name="Pitluck S."/>
            <person name="Peters L."/>
            <person name="Ovchinnikova G."/>
            <person name="Lu M."/>
            <person name="Kyrpides N."/>
            <person name="Mavromatis K."/>
            <person name="Ivanova N."/>
            <person name="Brettin T."/>
            <person name="Detter J.C."/>
            <person name="Han C."/>
            <person name="Larimer F."/>
            <person name="Land M."/>
            <person name="Hauser L."/>
            <person name="Markowitz V."/>
            <person name="Cheng J.-F."/>
            <person name="Hugenholtz P."/>
            <person name="Woyke T."/>
            <person name="Wu D."/>
            <person name="Spring S."/>
            <person name="Lang E."/>
            <person name="Kopitz M."/>
            <person name="Brambilla E."/>
            <person name="Klenk H.-P."/>
            <person name="Eisen J.A."/>
        </authorList>
    </citation>
    <scope>NUCLEOTIDE SEQUENCE [LARGE SCALE GENOMIC DNA]</scope>
    <source>
        <strain evidence="3">ATCC 23117 / DSM 6794 / NBRC 15988 / NCIMB 1366 / Sio-4</strain>
    </source>
</reference>
<organism evidence="2 3">
    <name type="scientific">Bernardetia litoralis (strain ATCC 23117 / DSM 6794 / NBRC 15988 / NCIMB 1366 / Fx l1 / Sio-4)</name>
    <name type="common">Flexibacter litoralis</name>
    <dbReference type="NCBI Taxonomy" id="880071"/>
    <lineage>
        <taxon>Bacteria</taxon>
        <taxon>Pseudomonadati</taxon>
        <taxon>Bacteroidota</taxon>
        <taxon>Cytophagia</taxon>
        <taxon>Cytophagales</taxon>
        <taxon>Bernardetiaceae</taxon>
        <taxon>Bernardetia</taxon>
    </lineage>
</organism>
<dbReference type="KEGG" id="fli:Fleli_0128"/>
<keyword evidence="1" id="KW-0472">Membrane</keyword>
<evidence type="ECO:0000256" key="1">
    <source>
        <dbReference type="SAM" id="Phobius"/>
    </source>
</evidence>
<dbReference type="HOGENOM" id="CLU_1747967_0_0_10"/>
<feature type="transmembrane region" description="Helical" evidence="1">
    <location>
        <begin position="82"/>
        <end position="104"/>
    </location>
</feature>
<dbReference type="eggNOG" id="ENOG50331BM">
    <property type="taxonomic scope" value="Bacteria"/>
</dbReference>
<sequence length="147" mass="16734" precursor="true">MNLTQIYENEQKSLNRFKLLPHSFKKIGFIGLILSTLAVLFFRFAMNDAAILLSVSAKLVLVFMLIISISKEKIEDEMISKLRIQSYSFAFVMGVIYALSMPVIDFLVDSAVEMQSSDYSEMSSGILLWFMLAIQIAFFHLLKSLQS</sequence>
<keyword evidence="3" id="KW-1185">Reference proteome</keyword>
<name>I4AF93_BERLS</name>
<evidence type="ECO:0000313" key="2">
    <source>
        <dbReference type="EMBL" id="AFM02628.1"/>
    </source>
</evidence>
<feature type="transmembrane region" description="Helical" evidence="1">
    <location>
        <begin position="124"/>
        <end position="142"/>
    </location>
</feature>
<dbReference type="OrthoDB" id="1445931at2"/>
<evidence type="ECO:0000313" key="3">
    <source>
        <dbReference type="Proteomes" id="UP000006054"/>
    </source>
</evidence>
<gene>
    <name evidence="2" type="ordered locus">Fleli_0128</name>
</gene>
<proteinExistence type="predicted"/>
<dbReference type="Proteomes" id="UP000006054">
    <property type="component" value="Chromosome"/>
</dbReference>
<feature type="transmembrane region" description="Helical" evidence="1">
    <location>
        <begin position="27"/>
        <end position="45"/>
    </location>
</feature>
<keyword evidence="1" id="KW-0812">Transmembrane</keyword>
<dbReference type="STRING" id="880071.Fleli_0128"/>
<protein>
    <submittedName>
        <fullName evidence="2">Uncharacterized protein</fullName>
    </submittedName>
</protein>
<feature type="transmembrane region" description="Helical" evidence="1">
    <location>
        <begin position="51"/>
        <end position="70"/>
    </location>
</feature>
<accession>I4AF93</accession>
<dbReference type="RefSeq" id="WP_014796096.1">
    <property type="nucleotide sequence ID" value="NC_018018.1"/>
</dbReference>
<dbReference type="AlphaFoldDB" id="I4AF93"/>